<gene>
    <name evidence="10" type="ORF">CLV35_0817</name>
</gene>
<evidence type="ECO:0000256" key="9">
    <source>
        <dbReference type="SAM" id="Phobius"/>
    </source>
</evidence>
<evidence type="ECO:0000256" key="6">
    <source>
        <dbReference type="ARBA" id="ARBA00023136"/>
    </source>
</evidence>
<comment type="caution">
    <text evidence="10">The sequence shown here is derived from an EMBL/GenBank/DDBJ whole genome shotgun (WGS) entry which is preliminary data.</text>
</comment>
<name>A0A420XU73_9ACTN</name>
<feature type="transmembrane region" description="Helical" evidence="9">
    <location>
        <begin position="265"/>
        <end position="286"/>
    </location>
</feature>
<feature type="region of interest" description="Disordered" evidence="8">
    <location>
        <begin position="459"/>
        <end position="487"/>
    </location>
</feature>
<dbReference type="RefSeq" id="WP_147431862.1">
    <property type="nucleotide sequence ID" value="NZ_RBWV01000009.1"/>
</dbReference>
<evidence type="ECO:0000256" key="4">
    <source>
        <dbReference type="ARBA" id="ARBA00022692"/>
    </source>
</evidence>
<evidence type="ECO:0000256" key="3">
    <source>
        <dbReference type="ARBA" id="ARBA00022679"/>
    </source>
</evidence>
<dbReference type="GO" id="GO:0005886">
    <property type="term" value="C:plasma membrane"/>
    <property type="evidence" value="ECO:0007669"/>
    <property type="project" value="UniProtKB-SubCell"/>
</dbReference>
<dbReference type="GO" id="GO:0016758">
    <property type="term" value="F:hexosyltransferase activity"/>
    <property type="evidence" value="ECO:0007669"/>
    <property type="project" value="InterPro"/>
</dbReference>
<evidence type="ECO:0000313" key="10">
    <source>
        <dbReference type="EMBL" id="RKS80386.1"/>
    </source>
</evidence>
<evidence type="ECO:0000313" key="11">
    <source>
        <dbReference type="Proteomes" id="UP000281955"/>
    </source>
</evidence>
<dbReference type="OrthoDB" id="3348156at2"/>
<feature type="compositionally biased region" description="Low complexity" evidence="8">
    <location>
        <begin position="461"/>
        <end position="476"/>
    </location>
</feature>
<keyword evidence="5 9" id="KW-1133">Transmembrane helix</keyword>
<dbReference type="Pfam" id="PF09594">
    <property type="entry name" value="GT87"/>
    <property type="match status" value="1"/>
</dbReference>
<keyword evidence="2" id="KW-1003">Cell membrane</keyword>
<feature type="transmembrane region" description="Helical" evidence="9">
    <location>
        <begin position="56"/>
        <end position="76"/>
    </location>
</feature>
<feature type="transmembrane region" description="Helical" evidence="9">
    <location>
        <begin position="189"/>
        <end position="222"/>
    </location>
</feature>
<feature type="transmembrane region" description="Helical" evidence="9">
    <location>
        <begin position="228"/>
        <end position="253"/>
    </location>
</feature>
<evidence type="ECO:0000256" key="7">
    <source>
        <dbReference type="ARBA" id="ARBA00024033"/>
    </source>
</evidence>
<sequence length="487" mass="52955">MSTPRSDPAPVPPREPTRTSRGGVLPTLDDPVVAGASELVGGPAGRRLLVESRWWTPLRVCLLFAALTTLVFGFGAKEHCRSSGWVPNNMYFHACYSDVPPLYSGRGLNQGLFPYVHSDAVLAAHGVYSQVEYPVLTGMLMWVEAKLVPGDSKDPFTTYFDINLLFATAFLLGMVALTALTARRRPWDAALVALAPAVGLAMTINWDMLAVVLLAGAMYAWARDRPALTGVLLGLGTAAKLYPALMLLPLLLLGWRTRRLGPVGAVAGWGALTWFNCNIAFVLVNFEGWKEFYSLSQSRPAGFSSIWYVLQINGHGFTPLNTWASGLTVVLFLAIAVLALKAPRRPRLASLTFLVVAAFLLTNKVYSPQYLLWLVPLAALARPRWRDFWIWQAGELVHFFGIWLYLGQYADPKRGLGDTGYTWTVLAHVAGTLWLAGIIVRDILRPECDPVRADGLDDDPAGGVFDGAPDAGPAAVAEDRPAVPVAG</sequence>
<reference evidence="10 11" key="1">
    <citation type="submission" date="2018-10" db="EMBL/GenBank/DDBJ databases">
        <title>Genomic Encyclopedia of Archaeal and Bacterial Type Strains, Phase II (KMG-II): from individual species to whole genera.</title>
        <authorList>
            <person name="Goeker M."/>
        </authorList>
    </citation>
    <scope>NUCLEOTIDE SEQUENCE [LARGE SCALE GENOMIC DNA]</scope>
    <source>
        <strain evidence="10 11">RP-AC37</strain>
    </source>
</reference>
<dbReference type="InterPro" id="IPR016570">
    <property type="entry name" value="UCP010361"/>
</dbReference>
<feature type="transmembrane region" description="Helical" evidence="9">
    <location>
        <begin position="388"/>
        <end position="406"/>
    </location>
</feature>
<dbReference type="InParanoid" id="A0A420XU73"/>
<evidence type="ECO:0000256" key="5">
    <source>
        <dbReference type="ARBA" id="ARBA00022989"/>
    </source>
</evidence>
<protein>
    <submittedName>
        <fullName evidence="10">Putative membrane protein</fullName>
    </submittedName>
</protein>
<evidence type="ECO:0000256" key="8">
    <source>
        <dbReference type="SAM" id="MobiDB-lite"/>
    </source>
</evidence>
<comment type="similarity">
    <text evidence="7">Belongs to the glycosyltransferase 87 family.</text>
</comment>
<dbReference type="AlphaFoldDB" id="A0A420XU73"/>
<keyword evidence="11" id="KW-1185">Reference proteome</keyword>
<keyword evidence="6 9" id="KW-0472">Membrane</keyword>
<feature type="transmembrane region" description="Helical" evidence="9">
    <location>
        <begin position="323"/>
        <end position="341"/>
    </location>
</feature>
<feature type="transmembrane region" description="Helical" evidence="9">
    <location>
        <begin position="348"/>
        <end position="368"/>
    </location>
</feature>
<dbReference type="EMBL" id="RBWV01000009">
    <property type="protein sequence ID" value="RKS80386.1"/>
    <property type="molecule type" value="Genomic_DNA"/>
</dbReference>
<dbReference type="PIRSF" id="PIRSF010361">
    <property type="entry name" value="UCP010361"/>
    <property type="match status" value="1"/>
</dbReference>
<comment type="subcellular location">
    <subcellularLocation>
        <location evidence="1">Cell membrane</location>
        <topology evidence="1">Multi-pass membrane protein</topology>
    </subcellularLocation>
</comment>
<proteinExistence type="inferred from homology"/>
<evidence type="ECO:0000256" key="2">
    <source>
        <dbReference type="ARBA" id="ARBA00022475"/>
    </source>
</evidence>
<dbReference type="Proteomes" id="UP000281955">
    <property type="component" value="Unassembled WGS sequence"/>
</dbReference>
<keyword evidence="3" id="KW-0808">Transferase</keyword>
<feature type="region of interest" description="Disordered" evidence="8">
    <location>
        <begin position="1"/>
        <end position="27"/>
    </location>
</feature>
<feature type="transmembrane region" description="Helical" evidence="9">
    <location>
        <begin position="162"/>
        <end position="182"/>
    </location>
</feature>
<evidence type="ECO:0000256" key="1">
    <source>
        <dbReference type="ARBA" id="ARBA00004651"/>
    </source>
</evidence>
<keyword evidence="4 9" id="KW-0812">Transmembrane</keyword>
<accession>A0A420XU73</accession>
<organism evidence="10 11">
    <name type="scientific">Motilibacter peucedani</name>
    <dbReference type="NCBI Taxonomy" id="598650"/>
    <lineage>
        <taxon>Bacteria</taxon>
        <taxon>Bacillati</taxon>
        <taxon>Actinomycetota</taxon>
        <taxon>Actinomycetes</taxon>
        <taxon>Motilibacterales</taxon>
        <taxon>Motilibacteraceae</taxon>
        <taxon>Motilibacter</taxon>
    </lineage>
</organism>
<dbReference type="InterPro" id="IPR018584">
    <property type="entry name" value="GT87"/>
</dbReference>